<name>A0A951UD93_9CYAN</name>
<sequence>MQTDLQGLEITKGELKRCSGVSIDAVFSPPTLPKFLSEITKTFLIIILIGLSNFVLVQVFPEYFKTLVALHLVAAVGLLFNDFNKIYLSYKHRNLVRMFEDVKRYNSVIKAIDINDQIEAVGNPGVCLRNREQVIHALALAREDIIRALKTERILRENESFIKSNSQLFDNNLIALTALQVSDKASEHGRLLNEALQIVVDVQEEMRKLQNQRL</sequence>
<dbReference type="EMBL" id="JAHHIF010000088">
    <property type="protein sequence ID" value="MBW4549238.1"/>
    <property type="molecule type" value="Genomic_DNA"/>
</dbReference>
<organism evidence="2 3">
    <name type="scientific">Symplocastrum torsivum CPER-KK1</name>
    <dbReference type="NCBI Taxonomy" id="450513"/>
    <lineage>
        <taxon>Bacteria</taxon>
        <taxon>Bacillati</taxon>
        <taxon>Cyanobacteriota</taxon>
        <taxon>Cyanophyceae</taxon>
        <taxon>Oscillatoriophycideae</taxon>
        <taxon>Oscillatoriales</taxon>
        <taxon>Microcoleaceae</taxon>
        <taxon>Symplocastrum</taxon>
    </lineage>
</organism>
<reference evidence="2" key="1">
    <citation type="submission" date="2021-05" db="EMBL/GenBank/DDBJ databases">
        <authorList>
            <person name="Pietrasiak N."/>
            <person name="Ward R."/>
            <person name="Stajich J.E."/>
            <person name="Kurbessoian T."/>
        </authorList>
    </citation>
    <scope>NUCLEOTIDE SEQUENCE</scope>
    <source>
        <strain evidence="2">CPER-KK1</strain>
    </source>
</reference>
<accession>A0A951UD93</accession>
<evidence type="ECO:0000313" key="3">
    <source>
        <dbReference type="Proteomes" id="UP000753908"/>
    </source>
</evidence>
<keyword evidence="1" id="KW-0812">Transmembrane</keyword>
<feature type="transmembrane region" description="Helical" evidence="1">
    <location>
        <begin position="42"/>
        <end position="61"/>
    </location>
</feature>
<protein>
    <submittedName>
        <fullName evidence="2">Uncharacterized protein</fullName>
    </submittedName>
</protein>
<evidence type="ECO:0000256" key="1">
    <source>
        <dbReference type="SAM" id="Phobius"/>
    </source>
</evidence>
<comment type="caution">
    <text evidence="2">The sequence shown here is derived from an EMBL/GenBank/DDBJ whole genome shotgun (WGS) entry which is preliminary data.</text>
</comment>
<feature type="transmembrane region" description="Helical" evidence="1">
    <location>
        <begin position="67"/>
        <end position="88"/>
    </location>
</feature>
<dbReference type="Proteomes" id="UP000753908">
    <property type="component" value="Unassembled WGS sequence"/>
</dbReference>
<gene>
    <name evidence="2" type="ORF">KME25_33255</name>
</gene>
<evidence type="ECO:0000313" key="2">
    <source>
        <dbReference type="EMBL" id="MBW4549238.1"/>
    </source>
</evidence>
<keyword evidence="1" id="KW-0472">Membrane</keyword>
<keyword evidence="1" id="KW-1133">Transmembrane helix</keyword>
<proteinExistence type="predicted"/>
<reference evidence="2" key="2">
    <citation type="journal article" date="2022" name="Microbiol. Resour. Announc.">
        <title>Metagenome Sequencing to Explore Phylogenomics of Terrestrial Cyanobacteria.</title>
        <authorList>
            <person name="Ward R.D."/>
            <person name="Stajich J.E."/>
            <person name="Johansen J.R."/>
            <person name="Huntemann M."/>
            <person name="Clum A."/>
            <person name="Foster B."/>
            <person name="Foster B."/>
            <person name="Roux S."/>
            <person name="Palaniappan K."/>
            <person name="Varghese N."/>
            <person name="Mukherjee S."/>
            <person name="Reddy T.B.K."/>
            <person name="Daum C."/>
            <person name="Copeland A."/>
            <person name="Chen I.A."/>
            <person name="Ivanova N.N."/>
            <person name="Kyrpides N.C."/>
            <person name="Shapiro N."/>
            <person name="Eloe-Fadrosh E.A."/>
            <person name="Pietrasiak N."/>
        </authorList>
    </citation>
    <scope>NUCLEOTIDE SEQUENCE</scope>
    <source>
        <strain evidence="2">CPER-KK1</strain>
    </source>
</reference>
<dbReference type="AlphaFoldDB" id="A0A951UD93"/>